<feature type="domain" description="Helix-hairpin-helix DNA-binding motif class 1" evidence="2">
    <location>
        <begin position="284"/>
        <end position="303"/>
    </location>
</feature>
<dbReference type="Gene3D" id="1.10.150.320">
    <property type="entry name" value="Photosystem II 12 kDa extrinsic protein"/>
    <property type="match status" value="1"/>
</dbReference>
<comment type="caution">
    <text evidence="3">The sequence shown here is derived from an EMBL/GenBank/DDBJ whole genome shotgun (WGS) entry which is preliminary data.</text>
</comment>
<feature type="compositionally biased region" description="Low complexity" evidence="1">
    <location>
        <begin position="50"/>
        <end position="64"/>
    </location>
</feature>
<dbReference type="InterPro" id="IPR003583">
    <property type="entry name" value="Hlx-hairpin-Hlx_DNA-bd_motif"/>
</dbReference>
<dbReference type="SMART" id="SM00278">
    <property type="entry name" value="HhH1"/>
    <property type="match status" value="2"/>
</dbReference>
<gene>
    <name evidence="3" type="ORF">HKK74_00625</name>
</gene>
<reference evidence="3 4" key="1">
    <citation type="submission" date="2020-06" db="EMBL/GenBank/DDBJ databases">
        <title>Actinomadura xiongansis sp. nov., isolated from soil of Baiyangdian.</title>
        <authorList>
            <person name="Zhang X."/>
        </authorList>
    </citation>
    <scope>NUCLEOTIDE SEQUENCE [LARGE SCALE GENOMIC DNA]</scope>
    <source>
        <strain evidence="3 4">HBUM206468</strain>
    </source>
</reference>
<dbReference type="PANTHER" id="PTHR21180:SF32">
    <property type="entry name" value="ENDONUCLEASE_EXONUCLEASE_PHOSPHATASE FAMILY DOMAIN-CONTAINING PROTEIN 1"/>
    <property type="match status" value="1"/>
</dbReference>
<dbReference type="EMBL" id="JABVEC010000001">
    <property type="protein sequence ID" value="MBC6464007.1"/>
    <property type="molecule type" value="Genomic_DNA"/>
</dbReference>
<evidence type="ECO:0000313" key="4">
    <source>
        <dbReference type="Proteomes" id="UP000805614"/>
    </source>
</evidence>
<dbReference type="InterPro" id="IPR004509">
    <property type="entry name" value="Competence_ComEA_HhH"/>
</dbReference>
<dbReference type="Pfam" id="PF10531">
    <property type="entry name" value="SLBB"/>
    <property type="match status" value="1"/>
</dbReference>
<dbReference type="NCBIfam" id="TIGR00426">
    <property type="entry name" value="competence protein ComEA helix-hairpin-helix repeat region"/>
    <property type="match status" value="1"/>
</dbReference>
<keyword evidence="3" id="KW-0238">DNA-binding</keyword>
<proteinExistence type="predicted"/>
<evidence type="ECO:0000313" key="3">
    <source>
        <dbReference type="EMBL" id="MBC6464007.1"/>
    </source>
</evidence>
<evidence type="ECO:0000256" key="1">
    <source>
        <dbReference type="SAM" id="MobiDB-lite"/>
    </source>
</evidence>
<dbReference type="PANTHER" id="PTHR21180">
    <property type="entry name" value="ENDONUCLEASE/EXONUCLEASE/PHOSPHATASE FAMILY DOMAIN-CONTAINING PROTEIN 1"/>
    <property type="match status" value="1"/>
</dbReference>
<feature type="region of interest" description="Disordered" evidence="1">
    <location>
        <begin position="1"/>
        <end position="96"/>
    </location>
</feature>
<evidence type="ECO:0000259" key="2">
    <source>
        <dbReference type="SMART" id="SM00278"/>
    </source>
</evidence>
<dbReference type="SUPFAM" id="SSF47781">
    <property type="entry name" value="RuvA domain 2-like"/>
    <property type="match status" value="1"/>
</dbReference>
<protein>
    <submittedName>
        <fullName evidence="3">ComEA family DNA-binding protein</fullName>
    </submittedName>
</protein>
<feature type="domain" description="Helix-hairpin-helix DNA-binding motif class 1" evidence="2">
    <location>
        <begin position="254"/>
        <end position="273"/>
    </location>
</feature>
<accession>A0ABR7LHN1</accession>
<dbReference type="InterPro" id="IPR019554">
    <property type="entry name" value="Soluble_ligand-bd"/>
</dbReference>
<dbReference type="Pfam" id="PF12836">
    <property type="entry name" value="HHH_3"/>
    <property type="match status" value="1"/>
</dbReference>
<dbReference type="GO" id="GO:0003677">
    <property type="term" value="F:DNA binding"/>
    <property type="evidence" value="ECO:0007669"/>
    <property type="project" value="UniProtKB-KW"/>
</dbReference>
<organism evidence="3 4">
    <name type="scientific">Actinomadura alba</name>
    <dbReference type="NCBI Taxonomy" id="406431"/>
    <lineage>
        <taxon>Bacteria</taxon>
        <taxon>Bacillati</taxon>
        <taxon>Actinomycetota</taxon>
        <taxon>Actinomycetes</taxon>
        <taxon>Streptosporangiales</taxon>
        <taxon>Thermomonosporaceae</taxon>
        <taxon>Actinomadura</taxon>
    </lineage>
</organism>
<dbReference type="Gene3D" id="3.10.560.10">
    <property type="entry name" value="Outer membrane lipoprotein wza domain like"/>
    <property type="match status" value="1"/>
</dbReference>
<keyword evidence="4" id="KW-1185">Reference proteome</keyword>
<dbReference type="InterPro" id="IPR051675">
    <property type="entry name" value="Endo/Exo/Phosphatase_dom_1"/>
</dbReference>
<dbReference type="Proteomes" id="UP000805614">
    <property type="component" value="Unassembled WGS sequence"/>
</dbReference>
<dbReference type="RefSeq" id="WP_187240931.1">
    <property type="nucleotide sequence ID" value="NZ_BAAAOK010000015.1"/>
</dbReference>
<feature type="compositionally biased region" description="Basic residues" evidence="1">
    <location>
        <begin position="1"/>
        <end position="10"/>
    </location>
</feature>
<dbReference type="InterPro" id="IPR010994">
    <property type="entry name" value="RuvA_2-like"/>
</dbReference>
<sequence length="306" mass="30095">MRPLHARGGSRTRGGGAAAERLRSLLGRVPPDGSHPPASFGALPPGTDDAATPSPSHQAPPAASLRSSPRAPGEPPTAVPDTAGSEGEADRPLIGRFDPGLPGARALAVVGLVAALVAGGFLWSSRPAPRAAPEPAASLAVSSGSPAVPGPQGSPAAGVSGAGATVVVHVAGKVRRPGVVTLPSGARVSDAIRAAGGLRPGAGTGSLNLARRLVDGEQIPVGVPAAAAPAAVPSPGAAGGAPGAPLDLNTATAEQFQQLPGVGPVLAERIVAYRTQHGGFRGVDQLREVTGIGERRFAELKGHVRV</sequence>
<name>A0ABR7LHN1_9ACTN</name>